<protein>
    <submittedName>
        <fullName evidence="3">Uncharacterized protein</fullName>
    </submittedName>
</protein>
<gene>
    <name evidence="3" type="ORF">WCD41_27145</name>
</gene>
<reference evidence="3 4" key="1">
    <citation type="submission" date="2024-03" db="EMBL/GenBank/DDBJ databases">
        <title>Actinomycetospora sp. OC33-EN06, a novel actinomycete isolated from wild orchid (Aerides multiflora).</title>
        <authorList>
            <person name="Suriyachadkun C."/>
        </authorList>
    </citation>
    <scope>NUCLEOTIDE SEQUENCE [LARGE SCALE GENOMIC DNA]</scope>
    <source>
        <strain evidence="3 4">OC33-EN06</strain>
    </source>
</reference>
<feature type="region of interest" description="Disordered" evidence="1">
    <location>
        <begin position="1"/>
        <end position="26"/>
    </location>
</feature>
<keyword evidence="2" id="KW-0812">Transmembrane</keyword>
<evidence type="ECO:0000313" key="3">
    <source>
        <dbReference type="EMBL" id="MEJ2890166.1"/>
    </source>
</evidence>
<keyword evidence="4" id="KW-1185">Reference proteome</keyword>
<keyword evidence="2" id="KW-0472">Membrane</keyword>
<evidence type="ECO:0000313" key="4">
    <source>
        <dbReference type="Proteomes" id="UP001370100"/>
    </source>
</evidence>
<accession>A0ABU8NCQ9</accession>
<dbReference type="Proteomes" id="UP001370100">
    <property type="component" value="Unassembled WGS sequence"/>
</dbReference>
<dbReference type="RefSeq" id="WP_337718365.1">
    <property type="nucleotide sequence ID" value="NZ_JBBEGL010000010.1"/>
</dbReference>
<sequence length="82" mass="8703">MMVHAHTTTTDEQVTVPAPRTPTARPATVPMTVRAAGARQDRGEHLELVAARLVSQAAVVSLVGRLAVLLALGLLAWFLLLP</sequence>
<feature type="transmembrane region" description="Helical" evidence="2">
    <location>
        <begin position="62"/>
        <end position="81"/>
    </location>
</feature>
<keyword evidence="2" id="KW-1133">Transmembrane helix</keyword>
<proteinExistence type="predicted"/>
<evidence type="ECO:0000256" key="1">
    <source>
        <dbReference type="SAM" id="MobiDB-lite"/>
    </source>
</evidence>
<feature type="compositionally biased region" description="Polar residues" evidence="1">
    <location>
        <begin position="1"/>
        <end position="13"/>
    </location>
</feature>
<organism evidence="3 4">
    <name type="scientific">Actinomycetospora aeridis</name>
    <dbReference type="NCBI Taxonomy" id="3129231"/>
    <lineage>
        <taxon>Bacteria</taxon>
        <taxon>Bacillati</taxon>
        <taxon>Actinomycetota</taxon>
        <taxon>Actinomycetes</taxon>
        <taxon>Pseudonocardiales</taxon>
        <taxon>Pseudonocardiaceae</taxon>
        <taxon>Actinomycetospora</taxon>
    </lineage>
</organism>
<evidence type="ECO:0000256" key="2">
    <source>
        <dbReference type="SAM" id="Phobius"/>
    </source>
</evidence>
<comment type="caution">
    <text evidence="3">The sequence shown here is derived from an EMBL/GenBank/DDBJ whole genome shotgun (WGS) entry which is preliminary data.</text>
</comment>
<dbReference type="EMBL" id="JBBEGL010000010">
    <property type="protein sequence ID" value="MEJ2890166.1"/>
    <property type="molecule type" value="Genomic_DNA"/>
</dbReference>
<feature type="compositionally biased region" description="Low complexity" evidence="1">
    <location>
        <begin position="14"/>
        <end position="26"/>
    </location>
</feature>
<name>A0ABU8NCQ9_9PSEU</name>